<dbReference type="InterPro" id="IPR003004">
    <property type="entry name" value="GspF/PilC"/>
</dbReference>
<keyword evidence="3" id="KW-1185">Reference proteome</keyword>
<dbReference type="eggNOG" id="COG1459">
    <property type="taxonomic scope" value="Bacteria"/>
</dbReference>
<proteinExistence type="predicted"/>
<organism evidence="2 3">
    <name type="scientific">Gluconobacter oxydans (strain 621H)</name>
    <name type="common">Gluconobacter suboxydans</name>
    <dbReference type="NCBI Taxonomy" id="290633"/>
    <lineage>
        <taxon>Bacteria</taxon>
        <taxon>Pseudomonadati</taxon>
        <taxon>Pseudomonadota</taxon>
        <taxon>Alphaproteobacteria</taxon>
        <taxon>Acetobacterales</taxon>
        <taxon>Acetobacteraceae</taxon>
        <taxon>Gluconobacter</taxon>
    </lineage>
</organism>
<dbReference type="PANTHER" id="PTHR30012">
    <property type="entry name" value="GENERAL SECRETION PATHWAY PROTEIN"/>
    <property type="match status" value="1"/>
</dbReference>
<dbReference type="KEGG" id="gox:GOX2629"/>
<dbReference type="EMBL" id="CP000004">
    <property type="protein sequence ID" value="AAW59693.1"/>
    <property type="molecule type" value="Genomic_DNA"/>
</dbReference>
<protein>
    <submittedName>
        <fullName evidence="2">Integral membrane protein PilR</fullName>
    </submittedName>
</protein>
<feature type="transmembrane region" description="Helical" evidence="1">
    <location>
        <begin position="198"/>
        <end position="217"/>
    </location>
</feature>
<geneLocation type="plasmid" evidence="2 3">
    <name>pGOX1</name>
</geneLocation>
<dbReference type="PANTHER" id="PTHR30012:SF0">
    <property type="entry name" value="TYPE II SECRETION SYSTEM PROTEIN F-RELATED"/>
    <property type="match status" value="1"/>
</dbReference>
<evidence type="ECO:0000313" key="3">
    <source>
        <dbReference type="Proteomes" id="UP000006375"/>
    </source>
</evidence>
<dbReference type="RefSeq" id="WP_011251507.1">
    <property type="nucleotide sequence ID" value="NC_006672.1"/>
</dbReference>
<dbReference type="Proteomes" id="UP000006375">
    <property type="component" value="Plasmid pGOX1"/>
</dbReference>
<dbReference type="InterPro" id="IPR042094">
    <property type="entry name" value="T2SS_GspF_sf"/>
</dbReference>
<dbReference type="HOGENOM" id="CLU_063664_0_0_5"/>
<name>Q5HXR0_GLUOX</name>
<evidence type="ECO:0000256" key="1">
    <source>
        <dbReference type="SAM" id="Phobius"/>
    </source>
</evidence>
<keyword evidence="2" id="KW-0614">Plasmid</keyword>
<feature type="transmembrane region" description="Helical" evidence="1">
    <location>
        <begin position="347"/>
        <end position="366"/>
    </location>
</feature>
<dbReference type="Gene3D" id="1.20.81.30">
    <property type="entry name" value="Type II secretion system (T2SS), domain F"/>
    <property type="match status" value="1"/>
</dbReference>
<gene>
    <name evidence="2" type="primary">pilR</name>
    <name evidence="2" type="ordered locus">GOX2629</name>
</gene>
<reference evidence="2 3" key="1">
    <citation type="journal article" date="2005" name="Nat. Biotechnol.">
        <title>Complete genome sequence of the acetic acid bacterium Gluconobacter oxydans.</title>
        <authorList>
            <person name="Prust C."/>
            <person name="Hoffmeister M."/>
            <person name="Liesegang H."/>
            <person name="Wiezer A."/>
            <person name="Fricke W.F."/>
            <person name="Ehrenreich A."/>
            <person name="Gottschalk G."/>
            <person name="Deppenmeier U."/>
        </authorList>
    </citation>
    <scope>NUCLEOTIDE SEQUENCE [LARGE SCALE GENOMIC DNA]</scope>
    <source>
        <strain evidence="3">621H</strain>
        <plasmid evidence="3">Plasmid pGOX1</plasmid>
    </source>
</reference>
<keyword evidence="1" id="KW-1133">Transmembrane helix</keyword>
<evidence type="ECO:0000313" key="2">
    <source>
        <dbReference type="EMBL" id="AAW59693.1"/>
    </source>
</evidence>
<accession>Q5HXR0</accession>
<feature type="transmembrane region" description="Helical" evidence="1">
    <location>
        <begin position="143"/>
        <end position="162"/>
    </location>
</feature>
<sequence length="376" mass="42242">MPFEVISHEAPRSYGLENATPFSLFGHRLNFGWAVRAKLYQMMIPRLRDKNGTTPERLFEQYARRLRRRGIVGRSAATVVELLLEEMTEHARKLAPAMRPLIPADEFAIIDAGERSGDLAQALENLLEQRRRTANIVKANRKVALLLLAFIGLFGGTFWIIGKFAIPSLLPFAHAFSKRQTGSQQTLLAVTGWVTGTGPLWVISGVIVVCAVVFWSFRRLTGPLRLALEKIPPWSTYRAIEGYIWLSTYIILVRAGAPETSVLEDQMKTASPWLRERLSKLAELMGQHAYLFPVALEESGFQFPSPDMIDDIANAWGGSTDGYDRLLASSKLWADDIEQAAIQRTEWLRTIGFTVMWIIAGALTFATDTFIPLDQF</sequence>
<dbReference type="AlphaFoldDB" id="Q5HXR0"/>
<keyword evidence="1" id="KW-0812">Transmembrane</keyword>
<keyword evidence="1" id="KW-0472">Membrane</keyword>